<keyword evidence="3" id="KW-1185">Reference proteome</keyword>
<organism evidence="2 3">
    <name type="scientific">Trifolium medium</name>
    <dbReference type="NCBI Taxonomy" id="97028"/>
    <lineage>
        <taxon>Eukaryota</taxon>
        <taxon>Viridiplantae</taxon>
        <taxon>Streptophyta</taxon>
        <taxon>Embryophyta</taxon>
        <taxon>Tracheophyta</taxon>
        <taxon>Spermatophyta</taxon>
        <taxon>Magnoliopsida</taxon>
        <taxon>eudicotyledons</taxon>
        <taxon>Gunneridae</taxon>
        <taxon>Pentapetalae</taxon>
        <taxon>rosids</taxon>
        <taxon>fabids</taxon>
        <taxon>Fabales</taxon>
        <taxon>Fabaceae</taxon>
        <taxon>Papilionoideae</taxon>
        <taxon>50 kb inversion clade</taxon>
        <taxon>NPAAA clade</taxon>
        <taxon>Hologalegina</taxon>
        <taxon>IRL clade</taxon>
        <taxon>Trifolieae</taxon>
        <taxon>Trifolium</taxon>
    </lineage>
</organism>
<proteinExistence type="predicted"/>
<evidence type="ECO:0000313" key="3">
    <source>
        <dbReference type="Proteomes" id="UP000265520"/>
    </source>
</evidence>
<feature type="non-terminal residue" evidence="2">
    <location>
        <position position="1"/>
    </location>
</feature>
<sequence>DRRSSSTGRRSFADSRRRFAGKSGPAAVPPPEVWR</sequence>
<dbReference type="Proteomes" id="UP000265520">
    <property type="component" value="Unassembled WGS sequence"/>
</dbReference>
<name>A0A392W8Y3_9FABA</name>
<evidence type="ECO:0000313" key="2">
    <source>
        <dbReference type="EMBL" id="MCI96202.1"/>
    </source>
</evidence>
<evidence type="ECO:0000256" key="1">
    <source>
        <dbReference type="SAM" id="MobiDB-lite"/>
    </source>
</evidence>
<feature type="region of interest" description="Disordered" evidence="1">
    <location>
        <begin position="1"/>
        <end position="35"/>
    </location>
</feature>
<reference evidence="2 3" key="1">
    <citation type="journal article" date="2018" name="Front. Plant Sci.">
        <title>Red Clover (Trifolium pratense) and Zigzag Clover (T. medium) - A Picture of Genomic Similarities and Differences.</title>
        <authorList>
            <person name="Dluhosova J."/>
            <person name="Istvanek J."/>
            <person name="Nedelnik J."/>
            <person name="Repkova J."/>
        </authorList>
    </citation>
    <scope>NUCLEOTIDE SEQUENCE [LARGE SCALE GENOMIC DNA]</scope>
    <source>
        <strain evidence="3">cv. 10/8</strain>
        <tissue evidence="2">Leaf</tissue>
    </source>
</reference>
<dbReference type="EMBL" id="LXQA011408219">
    <property type="protein sequence ID" value="MCI96202.1"/>
    <property type="molecule type" value="Genomic_DNA"/>
</dbReference>
<accession>A0A392W8Y3</accession>
<comment type="caution">
    <text evidence="2">The sequence shown here is derived from an EMBL/GenBank/DDBJ whole genome shotgun (WGS) entry which is preliminary data.</text>
</comment>
<protein>
    <submittedName>
        <fullName evidence="2">Uncharacterized protein</fullName>
    </submittedName>
</protein>
<dbReference type="AlphaFoldDB" id="A0A392W8Y3"/>